<dbReference type="EMBL" id="JADNRY010000038">
    <property type="protein sequence ID" value="KAF9070748.1"/>
    <property type="molecule type" value="Genomic_DNA"/>
</dbReference>
<evidence type="ECO:0000313" key="6">
    <source>
        <dbReference type="EMBL" id="KAF9070748.1"/>
    </source>
</evidence>
<dbReference type="Gene3D" id="2.130.10.80">
    <property type="entry name" value="Galactose oxidase/kelch, beta-propeller"/>
    <property type="match status" value="1"/>
</dbReference>
<feature type="region of interest" description="Disordered" evidence="2">
    <location>
        <begin position="516"/>
        <end position="549"/>
    </location>
</feature>
<feature type="domain" description="Galactose oxidase-like Early set" evidence="5">
    <location>
        <begin position="438"/>
        <end position="507"/>
    </location>
</feature>
<dbReference type="AlphaFoldDB" id="A0A9P5PVK8"/>
<dbReference type="InterPro" id="IPR037293">
    <property type="entry name" value="Gal_Oxidase_central_sf"/>
</dbReference>
<dbReference type="Pfam" id="PF07250">
    <property type="entry name" value="Glyoxal_oxid_N"/>
    <property type="match status" value="2"/>
</dbReference>
<dbReference type="SUPFAM" id="SSF81296">
    <property type="entry name" value="E set domains"/>
    <property type="match status" value="1"/>
</dbReference>
<dbReference type="InterPro" id="IPR011043">
    <property type="entry name" value="Gal_Oxase/kelch_b-propeller"/>
</dbReference>
<dbReference type="InterPro" id="IPR015202">
    <property type="entry name" value="GO-like_E_set"/>
</dbReference>
<dbReference type="PANTHER" id="PTHR32208">
    <property type="entry name" value="SECRETED PROTEIN-RELATED"/>
    <property type="match status" value="1"/>
</dbReference>
<sequence length="549" mass="58459">MIPLFLLALGLASPTIAAQVGTFADAGNTQVSAMMMFVGNKDKVYIIDKAEGNAAQINGHPAWVRDFNTHQVQLMDIKTNSFCASGMHLPNGSYVTFGGNALSHLWRYWSVPNGQGAASFDATYQDYDGSKSIRVLNPCTTLMISALPIASGSTILTFYLCWRSAGYINRNTPNTDPFNEGGAAQSTFEFYPNNGRGATVMNFMGKTSGLNAYAHTYLMASGKMLVQANYSTMLWDPSTNTETDLPDMPGKVVRVYPATGAVAMLPLTPANDYTPTDCQRITPEPVDGSAPVYIQDDDMLEGRTMGQFIILPDGKMLVVNGGLNGNRWIRYHQMPFGMSLASGPVGTPALYDPNAPAGHRWSNAGFSTSNIARLYHSSAILLPDASVLIAGSNPNVDVNLTTIFPTQYQAEIFYPPYFSATTRPVPSGIPSTLSYGGNDAAGNTTVVVVRPGWTTHGMNMGQRFLQLNNTFTVNSDGCLPTLTFFQPGPAMVFVVVNGIPSNGTFVIVGSGSVGTQPTQAASTLPTSVRSSSASGSGSSVNSNKPNGDP</sequence>
<dbReference type="InterPro" id="IPR014756">
    <property type="entry name" value="Ig_E-set"/>
</dbReference>
<dbReference type="Proteomes" id="UP000772434">
    <property type="component" value="Unassembled WGS sequence"/>
</dbReference>
<evidence type="ECO:0000259" key="5">
    <source>
        <dbReference type="Pfam" id="PF09118"/>
    </source>
</evidence>
<organism evidence="6 7">
    <name type="scientific">Rhodocollybia butyracea</name>
    <dbReference type="NCBI Taxonomy" id="206335"/>
    <lineage>
        <taxon>Eukaryota</taxon>
        <taxon>Fungi</taxon>
        <taxon>Dikarya</taxon>
        <taxon>Basidiomycota</taxon>
        <taxon>Agaricomycotina</taxon>
        <taxon>Agaricomycetes</taxon>
        <taxon>Agaricomycetidae</taxon>
        <taxon>Agaricales</taxon>
        <taxon>Marasmiineae</taxon>
        <taxon>Omphalotaceae</taxon>
        <taxon>Rhodocollybia</taxon>
    </lineage>
</organism>
<keyword evidence="7" id="KW-1185">Reference proteome</keyword>
<evidence type="ECO:0000313" key="7">
    <source>
        <dbReference type="Proteomes" id="UP000772434"/>
    </source>
</evidence>
<gene>
    <name evidence="6" type="ORF">BDP27DRAFT_1362411</name>
</gene>
<comment type="caution">
    <text evidence="6">The sequence shown here is derived from an EMBL/GenBank/DDBJ whole genome shotgun (WGS) entry which is preliminary data.</text>
</comment>
<reference evidence="6" key="1">
    <citation type="submission" date="2020-11" db="EMBL/GenBank/DDBJ databases">
        <authorList>
            <consortium name="DOE Joint Genome Institute"/>
            <person name="Ahrendt S."/>
            <person name="Riley R."/>
            <person name="Andreopoulos W."/>
            <person name="Labutti K."/>
            <person name="Pangilinan J."/>
            <person name="Ruiz-Duenas F.J."/>
            <person name="Barrasa J.M."/>
            <person name="Sanchez-Garcia M."/>
            <person name="Camarero S."/>
            <person name="Miyauchi S."/>
            <person name="Serrano A."/>
            <person name="Linde D."/>
            <person name="Babiker R."/>
            <person name="Drula E."/>
            <person name="Ayuso-Fernandez I."/>
            <person name="Pacheco R."/>
            <person name="Padilla G."/>
            <person name="Ferreira P."/>
            <person name="Barriuso J."/>
            <person name="Kellner H."/>
            <person name="Castanera R."/>
            <person name="Alfaro M."/>
            <person name="Ramirez L."/>
            <person name="Pisabarro A.G."/>
            <person name="Kuo A."/>
            <person name="Tritt A."/>
            <person name="Lipzen A."/>
            <person name="He G."/>
            <person name="Yan M."/>
            <person name="Ng V."/>
            <person name="Cullen D."/>
            <person name="Martin F."/>
            <person name="Rosso M.-N."/>
            <person name="Henrissat B."/>
            <person name="Hibbett D."/>
            <person name="Martinez A.T."/>
            <person name="Grigoriev I.V."/>
        </authorList>
    </citation>
    <scope>NUCLEOTIDE SEQUENCE</scope>
    <source>
        <strain evidence="6">AH 40177</strain>
    </source>
</reference>
<name>A0A9P5PVK8_9AGAR</name>
<dbReference type="PANTHER" id="PTHR32208:SF21">
    <property type="entry name" value="LOW QUALITY PROTEIN: ALDEHYDE OXIDASE GLOX-LIKE"/>
    <property type="match status" value="1"/>
</dbReference>
<feature type="domain" description="Glyoxal oxidase N-terminal" evidence="4">
    <location>
        <begin position="277"/>
        <end position="417"/>
    </location>
</feature>
<dbReference type="OrthoDB" id="2019572at2759"/>
<dbReference type="CDD" id="cd02851">
    <property type="entry name" value="E_set_GO_C"/>
    <property type="match status" value="1"/>
</dbReference>
<feature type="domain" description="Glyoxal oxidase N-terminal" evidence="4">
    <location>
        <begin position="128"/>
        <end position="274"/>
    </location>
</feature>
<dbReference type="InterPro" id="IPR009880">
    <property type="entry name" value="Glyoxal_oxidase_N"/>
</dbReference>
<protein>
    <submittedName>
        <fullName evidence="6">Copper radical oxidase</fullName>
    </submittedName>
</protein>
<evidence type="ECO:0000256" key="2">
    <source>
        <dbReference type="SAM" id="MobiDB-lite"/>
    </source>
</evidence>
<evidence type="ECO:0000259" key="4">
    <source>
        <dbReference type="Pfam" id="PF07250"/>
    </source>
</evidence>
<evidence type="ECO:0000256" key="3">
    <source>
        <dbReference type="SAM" id="SignalP"/>
    </source>
</evidence>
<feature type="compositionally biased region" description="Low complexity" evidence="2">
    <location>
        <begin position="527"/>
        <end position="543"/>
    </location>
</feature>
<dbReference type="SUPFAM" id="SSF50965">
    <property type="entry name" value="Galactose oxidase, central domain"/>
    <property type="match status" value="1"/>
</dbReference>
<feature type="compositionally biased region" description="Polar residues" evidence="2">
    <location>
        <begin position="516"/>
        <end position="526"/>
    </location>
</feature>
<dbReference type="Gene3D" id="2.60.40.10">
    <property type="entry name" value="Immunoglobulins"/>
    <property type="match status" value="1"/>
</dbReference>
<accession>A0A9P5PVK8</accession>
<evidence type="ECO:0000256" key="1">
    <source>
        <dbReference type="ARBA" id="ARBA00022729"/>
    </source>
</evidence>
<proteinExistence type="predicted"/>
<feature type="chain" id="PRO_5040169613" evidence="3">
    <location>
        <begin position="18"/>
        <end position="549"/>
    </location>
</feature>
<feature type="signal peptide" evidence="3">
    <location>
        <begin position="1"/>
        <end position="17"/>
    </location>
</feature>
<dbReference type="Pfam" id="PF09118">
    <property type="entry name" value="GO-like_E_set"/>
    <property type="match status" value="1"/>
</dbReference>
<dbReference type="InterPro" id="IPR013783">
    <property type="entry name" value="Ig-like_fold"/>
</dbReference>
<keyword evidence="1 3" id="KW-0732">Signal</keyword>